<dbReference type="PATRIC" id="fig|1513271.3.peg.3470"/>
<evidence type="ECO:0000256" key="5">
    <source>
        <dbReference type="SAM" id="Phobius"/>
    </source>
</evidence>
<dbReference type="InterPro" id="IPR037185">
    <property type="entry name" value="EmrE-like"/>
</dbReference>
<keyword evidence="2 5" id="KW-0812">Transmembrane</keyword>
<dbReference type="Proteomes" id="UP000037600">
    <property type="component" value="Unassembled WGS sequence"/>
</dbReference>
<dbReference type="SUPFAM" id="SSF103481">
    <property type="entry name" value="Multidrug resistance efflux transporter EmrE"/>
    <property type="match status" value="2"/>
</dbReference>
<keyword evidence="3 5" id="KW-1133">Transmembrane helix</keyword>
<dbReference type="InterPro" id="IPR000620">
    <property type="entry name" value="EamA_dom"/>
</dbReference>
<proteinExistence type="predicted"/>
<evidence type="ECO:0000313" key="8">
    <source>
        <dbReference type="Proteomes" id="UP000037600"/>
    </source>
</evidence>
<keyword evidence="4 5" id="KW-0472">Membrane</keyword>
<keyword evidence="8" id="KW-1185">Reference proteome</keyword>
<feature type="transmembrane region" description="Helical" evidence="5">
    <location>
        <begin position="99"/>
        <end position="116"/>
    </location>
</feature>
<organism evidence="7 8">
    <name type="scientific">Catenovulum maritimum</name>
    <dbReference type="NCBI Taxonomy" id="1513271"/>
    <lineage>
        <taxon>Bacteria</taxon>
        <taxon>Pseudomonadati</taxon>
        <taxon>Pseudomonadota</taxon>
        <taxon>Gammaproteobacteria</taxon>
        <taxon>Alteromonadales</taxon>
        <taxon>Alteromonadaceae</taxon>
        <taxon>Catenovulum</taxon>
    </lineage>
</organism>
<comment type="subcellular location">
    <subcellularLocation>
        <location evidence="1">Membrane</location>
        <topology evidence="1">Multi-pass membrane protein</topology>
    </subcellularLocation>
</comment>
<dbReference type="STRING" id="1513271.XM47_16875"/>
<feature type="transmembrane region" description="Helical" evidence="5">
    <location>
        <begin position="179"/>
        <end position="201"/>
    </location>
</feature>
<evidence type="ECO:0000256" key="3">
    <source>
        <dbReference type="ARBA" id="ARBA00022989"/>
    </source>
</evidence>
<feature type="transmembrane region" description="Helical" evidence="5">
    <location>
        <begin position="31"/>
        <end position="53"/>
    </location>
</feature>
<reference evidence="7 8" key="1">
    <citation type="submission" date="2015-04" db="EMBL/GenBank/DDBJ databases">
        <title>Draft Genome Sequence of the Novel Agar-Digesting Marine Bacterium Q1.</title>
        <authorList>
            <person name="Li Y."/>
            <person name="Li D."/>
            <person name="Chen G."/>
            <person name="Du Z."/>
        </authorList>
    </citation>
    <scope>NUCLEOTIDE SEQUENCE [LARGE SCALE GENOMIC DNA]</scope>
    <source>
        <strain evidence="7 8">Q1</strain>
    </source>
</reference>
<evidence type="ECO:0000313" key="7">
    <source>
        <dbReference type="EMBL" id="KMT63993.1"/>
    </source>
</evidence>
<dbReference type="AlphaFoldDB" id="A0A0J8GTF6"/>
<feature type="transmembrane region" description="Helical" evidence="5">
    <location>
        <begin position="207"/>
        <end position="228"/>
    </location>
</feature>
<dbReference type="GO" id="GO:0016020">
    <property type="term" value="C:membrane"/>
    <property type="evidence" value="ECO:0007669"/>
    <property type="project" value="UniProtKB-SubCell"/>
</dbReference>
<evidence type="ECO:0000256" key="4">
    <source>
        <dbReference type="ARBA" id="ARBA00023136"/>
    </source>
</evidence>
<feature type="transmembrane region" description="Helical" evidence="5">
    <location>
        <begin position="73"/>
        <end position="93"/>
    </location>
</feature>
<feature type="transmembrane region" description="Helical" evidence="5">
    <location>
        <begin position="240"/>
        <end position="258"/>
    </location>
</feature>
<feature type="transmembrane region" description="Helical" evidence="5">
    <location>
        <begin position="123"/>
        <end position="141"/>
    </location>
</feature>
<dbReference type="Pfam" id="PF00892">
    <property type="entry name" value="EamA"/>
    <property type="match status" value="1"/>
</dbReference>
<accession>A0A0J8GTF6</accession>
<dbReference type="EMBL" id="LAZL01000035">
    <property type="protein sequence ID" value="KMT63993.1"/>
    <property type="molecule type" value="Genomic_DNA"/>
</dbReference>
<feature type="domain" description="EamA" evidence="6">
    <location>
        <begin position="151"/>
        <end position="280"/>
    </location>
</feature>
<evidence type="ECO:0000256" key="2">
    <source>
        <dbReference type="ARBA" id="ARBA00022692"/>
    </source>
</evidence>
<dbReference type="PANTHER" id="PTHR32322">
    <property type="entry name" value="INNER MEMBRANE TRANSPORTER"/>
    <property type="match status" value="1"/>
</dbReference>
<evidence type="ECO:0000256" key="1">
    <source>
        <dbReference type="ARBA" id="ARBA00004141"/>
    </source>
</evidence>
<name>A0A0J8GTF6_9ALTE</name>
<protein>
    <submittedName>
        <fullName evidence="7">Membrane protein</fullName>
    </submittedName>
</protein>
<evidence type="ECO:0000259" key="6">
    <source>
        <dbReference type="Pfam" id="PF00892"/>
    </source>
</evidence>
<dbReference type="InterPro" id="IPR050638">
    <property type="entry name" value="AA-Vitamin_Transporters"/>
</dbReference>
<gene>
    <name evidence="7" type="ORF">XM47_16875</name>
</gene>
<feature type="transmembrane region" description="Helical" evidence="5">
    <location>
        <begin position="147"/>
        <end position="167"/>
    </location>
</feature>
<sequence>MTSLALIAFAGNSILCRLALGEQHADAAGFTLVRLVSATLVLSILLLMTKLFASKSSLTETKPIKAAEAKGSWLASLMLFLYAVTFSYAYLLLDTGTGALILFGAVQLTMITASYLSGKKLNLHEWLGVVVSFSGLTYLVIPSVATPNFLAFVLMLISGIAWGIYTLKGKNSVNPLSDTSYNFIRTFPLVVILALISFKQIEMDTLGLVYAVTSGAIASGLGYAIWYLAIKNISITQAGVLQLLVPILATLGGVTFASEQLTTRLIIASVLVLGGIVLVIAAGKLKSRTKPVTS</sequence>
<feature type="transmembrane region" description="Helical" evidence="5">
    <location>
        <begin position="264"/>
        <end position="283"/>
    </location>
</feature>
<dbReference type="PANTHER" id="PTHR32322:SF9">
    <property type="entry name" value="AMINO-ACID METABOLITE EFFLUX PUMP-RELATED"/>
    <property type="match status" value="1"/>
</dbReference>
<comment type="caution">
    <text evidence="7">The sequence shown here is derived from an EMBL/GenBank/DDBJ whole genome shotgun (WGS) entry which is preliminary data.</text>
</comment>